<evidence type="ECO:0000313" key="2">
    <source>
        <dbReference type="Proteomes" id="UP000326396"/>
    </source>
</evidence>
<name>A0A5N6LYZ2_9ASTR</name>
<dbReference type="EMBL" id="SZYD01000017">
    <property type="protein sequence ID" value="KAD3066850.1"/>
    <property type="molecule type" value="Genomic_DNA"/>
</dbReference>
<accession>A0A5N6LYZ2</accession>
<dbReference type="AlphaFoldDB" id="A0A5N6LYZ2"/>
<reference evidence="1 2" key="1">
    <citation type="submission" date="2019-05" db="EMBL/GenBank/DDBJ databases">
        <title>Mikania micrantha, genome provides insights into the molecular mechanism of rapid growth.</title>
        <authorList>
            <person name="Liu B."/>
        </authorList>
    </citation>
    <scope>NUCLEOTIDE SEQUENCE [LARGE SCALE GENOMIC DNA]</scope>
    <source>
        <strain evidence="1">NLD-2019</strain>
        <tissue evidence="1">Leaf</tissue>
    </source>
</reference>
<sequence length="128" mass="13493">MTISDLLIIMAEKLVVVDDGIVSSSEELVLKYGIVILNSSSIPLRSLSFNLAFTILIISSGGPPQSMYAIRSPADNVVTTAATISSQYVSVKGEISPISTPSSSTAATEVWSASEIEMAFSAFDAGEW</sequence>
<comment type="caution">
    <text evidence="1">The sequence shown here is derived from an EMBL/GenBank/DDBJ whole genome shotgun (WGS) entry which is preliminary data.</text>
</comment>
<gene>
    <name evidence="1" type="ORF">E3N88_34730</name>
</gene>
<protein>
    <submittedName>
        <fullName evidence="1">Uncharacterized protein</fullName>
    </submittedName>
</protein>
<keyword evidence="2" id="KW-1185">Reference proteome</keyword>
<evidence type="ECO:0000313" key="1">
    <source>
        <dbReference type="EMBL" id="KAD3066850.1"/>
    </source>
</evidence>
<proteinExistence type="predicted"/>
<organism evidence="1 2">
    <name type="scientific">Mikania micrantha</name>
    <name type="common">bitter vine</name>
    <dbReference type="NCBI Taxonomy" id="192012"/>
    <lineage>
        <taxon>Eukaryota</taxon>
        <taxon>Viridiplantae</taxon>
        <taxon>Streptophyta</taxon>
        <taxon>Embryophyta</taxon>
        <taxon>Tracheophyta</taxon>
        <taxon>Spermatophyta</taxon>
        <taxon>Magnoliopsida</taxon>
        <taxon>eudicotyledons</taxon>
        <taxon>Gunneridae</taxon>
        <taxon>Pentapetalae</taxon>
        <taxon>asterids</taxon>
        <taxon>campanulids</taxon>
        <taxon>Asterales</taxon>
        <taxon>Asteraceae</taxon>
        <taxon>Asteroideae</taxon>
        <taxon>Heliantheae alliance</taxon>
        <taxon>Eupatorieae</taxon>
        <taxon>Mikania</taxon>
    </lineage>
</organism>
<dbReference type="Proteomes" id="UP000326396">
    <property type="component" value="Linkage Group LG7"/>
</dbReference>